<dbReference type="InterPro" id="IPR013986">
    <property type="entry name" value="DExx_box_DNA_helicase_dom_sf"/>
</dbReference>
<evidence type="ECO:0000256" key="11">
    <source>
        <dbReference type="SAM" id="MobiDB-lite"/>
    </source>
</evidence>
<comment type="similarity">
    <text evidence="10">Belongs to the RecC family.</text>
</comment>
<dbReference type="RefSeq" id="WP_182688367.1">
    <property type="nucleotide sequence ID" value="NZ_JACHTF010000016.1"/>
</dbReference>
<dbReference type="PANTHER" id="PTHR30591:SF1">
    <property type="entry name" value="RECBCD ENZYME SUBUNIT RECC"/>
    <property type="match status" value="1"/>
</dbReference>
<accession>A0A7W3TNI3</accession>
<dbReference type="AlphaFoldDB" id="A0A7W3TNI3"/>
<dbReference type="EMBL" id="JACHTF010000016">
    <property type="protein sequence ID" value="MBB1061593.1"/>
    <property type="molecule type" value="Genomic_DNA"/>
</dbReference>
<dbReference type="HAMAP" id="MF_01486">
    <property type="entry name" value="RecC"/>
    <property type="match status" value="1"/>
</dbReference>
<dbReference type="SUPFAM" id="SSF52540">
    <property type="entry name" value="P-loop containing nucleoside triphosphate hydrolases"/>
    <property type="match status" value="2"/>
</dbReference>
<keyword evidence="3 10" id="KW-0227">DNA damage</keyword>
<evidence type="ECO:0000256" key="2">
    <source>
        <dbReference type="ARBA" id="ARBA00022741"/>
    </source>
</evidence>
<reference evidence="13 14" key="1">
    <citation type="submission" date="2020-08" db="EMBL/GenBank/DDBJ databases">
        <authorList>
            <person name="Xu S."/>
            <person name="Li A."/>
        </authorList>
    </citation>
    <scope>NUCLEOTIDE SEQUENCE [LARGE SCALE GENOMIC DNA]</scope>
    <source>
        <strain evidence="13 14">119BY6-57</strain>
    </source>
</reference>
<dbReference type="GO" id="GO:0003678">
    <property type="term" value="F:DNA helicase activity"/>
    <property type="evidence" value="ECO:0007669"/>
    <property type="project" value="UniProtKB-UniRule"/>
</dbReference>
<evidence type="ECO:0000256" key="4">
    <source>
        <dbReference type="ARBA" id="ARBA00022801"/>
    </source>
</evidence>
<evidence type="ECO:0000256" key="6">
    <source>
        <dbReference type="ARBA" id="ARBA00022839"/>
    </source>
</evidence>
<comment type="miscellaneous">
    <text evidence="10">In the RecBCD complex, RecB has a slow 3'-5' helicase, an exonuclease activity and loads RecA onto ssDNA, RecD has a fast 5'-3' helicase activity, while RecC stimulates the ATPase and processivity of the RecB helicase and contributes to recognition of the Chi site.</text>
</comment>
<dbReference type="GO" id="GO:0005524">
    <property type="term" value="F:ATP binding"/>
    <property type="evidence" value="ECO:0007669"/>
    <property type="project" value="UniProtKB-UniRule"/>
</dbReference>
<evidence type="ECO:0000256" key="8">
    <source>
        <dbReference type="ARBA" id="ARBA00023125"/>
    </source>
</evidence>
<dbReference type="NCBIfam" id="TIGR01450">
    <property type="entry name" value="recC"/>
    <property type="match status" value="1"/>
</dbReference>
<dbReference type="InterPro" id="IPR006697">
    <property type="entry name" value="RecC"/>
</dbReference>
<feature type="compositionally biased region" description="Basic and acidic residues" evidence="11">
    <location>
        <begin position="307"/>
        <end position="319"/>
    </location>
</feature>
<evidence type="ECO:0000256" key="5">
    <source>
        <dbReference type="ARBA" id="ARBA00022806"/>
    </source>
</evidence>
<dbReference type="SUPFAM" id="SSF52980">
    <property type="entry name" value="Restriction endonuclease-like"/>
    <property type="match status" value="1"/>
</dbReference>
<gene>
    <name evidence="10 13" type="primary">recC</name>
    <name evidence="13" type="ORF">H4F98_13550</name>
</gene>
<dbReference type="Proteomes" id="UP000523196">
    <property type="component" value="Unassembled WGS sequence"/>
</dbReference>
<dbReference type="PIRSF" id="PIRSF000980">
    <property type="entry name" value="RecC"/>
    <property type="match status" value="1"/>
</dbReference>
<dbReference type="GO" id="GO:0009338">
    <property type="term" value="C:exodeoxyribonuclease V complex"/>
    <property type="evidence" value="ECO:0007669"/>
    <property type="project" value="InterPro"/>
</dbReference>
<evidence type="ECO:0000259" key="12">
    <source>
        <dbReference type="Pfam" id="PF17946"/>
    </source>
</evidence>
<dbReference type="Pfam" id="PF04257">
    <property type="entry name" value="Exonuc_V_gamma"/>
    <property type="match status" value="1"/>
</dbReference>
<organism evidence="13 14">
    <name type="scientific">Marilutibacter spongiae</name>
    <dbReference type="NCBI Taxonomy" id="2025720"/>
    <lineage>
        <taxon>Bacteria</taxon>
        <taxon>Pseudomonadati</taxon>
        <taxon>Pseudomonadota</taxon>
        <taxon>Gammaproteobacteria</taxon>
        <taxon>Lysobacterales</taxon>
        <taxon>Lysobacteraceae</taxon>
        <taxon>Marilutibacter</taxon>
    </lineage>
</organism>
<keyword evidence="14" id="KW-1185">Reference proteome</keyword>
<keyword evidence="7 10" id="KW-0067">ATP-binding</keyword>
<feature type="region of interest" description="Disordered" evidence="11">
    <location>
        <begin position="292"/>
        <end position="325"/>
    </location>
</feature>
<evidence type="ECO:0000313" key="13">
    <source>
        <dbReference type="EMBL" id="MBB1061593.1"/>
    </source>
</evidence>
<proteinExistence type="inferred from homology"/>
<dbReference type="PANTHER" id="PTHR30591">
    <property type="entry name" value="RECBCD ENZYME SUBUNIT RECC"/>
    <property type="match status" value="1"/>
</dbReference>
<dbReference type="InterPro" id="IPR011335">
    <property type="entry name" value="Restrct_endonuc-II-like"/>
</dbReference>
<evidence type="ECO:0000256" key="7">
    <source>
        <dbReference type="ARBA" id="ARBA00022840"/>
    </source>
</evidence>
<dbReference type="Gene3D" id="3.40.50.10930">
    <property type="match status" value="1"/>
</dbReference>
<keyword evidence="5 10" id="KW-0347">Helicase</keyword>
<sequence length="1151" mass="124303">MPSPPDFRLYHSNALEVLAGLLADALREPAPGQALLAPDTVLIPQVAMRRWLQATLAARHGVAANLEFLTPGEFVSRALDANLGPVAEDLDATGLQWALYAALRDEALMARPAMAALAAYLAAGDASRPWTLASELAGVFAKYQAWRRDWLLRWEDGADPADPQAILWREVARGRPHRARRIQDYLARFDAGDALPRGLPSRLFAFATLNVSPDVLRVMATQARVGTLHFYLPTPTRAYWGDLRSLGARERAGKRFEFEDDENPLLRDWGAAGSDFVALLGSYEVVHPSGEIDASVDPEDMGPASFRPRDGSARTHADTDGAAPRSTLLQRMQADLFHRRPTPAVISAGGVDTGDPSLQFHACHTRLRELQVLHDRLRDLLEDTRFDPPLQPREIAVLAPDIDPYVPYLDAVFGGGDGPGPIPYAMADASPLAGEPLAEVFLRLLALPVSRFGLEEMLDLLASPPLAQAAGLDANAFDRLHGWLHAAGARWGLDAAHRARLGAPADDAYTWQFALDRLLLGHASGSDALIGGTGGAVAPWPDLEGGALDALDALLRLMRVLARHERVLGEAMPPGQWRERLLGLLDALLPRPPATPGGQRALDRLRTLVDGFAHDARRLGFDAPVPAEVVRAHFTAALGEADTRAPLLTGGVSFARMVPMRLLPFRVICLLGMNDGDFPRRDPAAGLNRLTAELGSDRRRRGDRSTREDDRFLFLQLFAAAQDVFYLSWLGADPRDGSAREPSALVTELLSTAADHHVAADAPARPTLKAGIERALVVDHALQPFSPAAFGAPSEGMARDRRRFSYRADWHPAAGRVSGTRTPLAPWMPAGTLLPPSEEASDALSVDALRRFLVAPAEGFLRHRLGLRLPTAGEAGDDIEPLQPAGHGLERTRLQRAVFEALLAGSDDDALYTALRARGLLPSGPSGRRALAGAVAEIRPYARGFAAWRGDAVATTIPCEVEIDGLRLHGRLADAWPQGLARVRLGAPNGNSAIRNGLDWLLARASGLDLPFVEFHESDGIGPHVREAIGRDDALAALRALVALRREGLQRPLPFAPYSGWAFFNASDPGRGLVEAATQWRGGYMKWAEGDSEALRLALRGRDPFADADALRDFVRISRTLFGAVTGRGHAAADDAGLALPPLDEDAEDAA</sequence>
<dbReference type="InterPro" id="IPR027417">
    <property type="entry name" value="P-loop_NTPase"/>
</dbReference>
<feature type="domain" description="RecC C-terminal" evidence="12">
    <location>
        <begin position="843"/>
        <end position="1067"/>
    </location>
</feature>
<keyword evidence="4 10" id="KW-0378">Hydrolase</keyword>
<evidence type="ECO:0000256" key="3">
    <source>
        <dbReference type="ARBA" id="ARBA00022763"/>
    </source>
</evidence>
<dbReference type="Gene3D" id="1.10.10.990">
    <property type="match status" value="1"/>
</dbReference>
<name>A0A7W3TNI3_9GAMM</name>
<dbReference type="GO" id="GO:0008854">
    <property type="term" value="F:exodeoxyribonuclease V activity"/>
    <property type="evidence" value="ECO:0007669"/>
    <property type="project" value="InterPro"/>
</dbReference>
<keyword evidence="8 10" id="KW-0238">DNA-binding</keyword>
<comment type="function">
    <text evidence="10">A helicase/nuclease that prepares dsDNA breaks (DSB) for recombinational DNA repair. Binds to DSBs and unwinds DNA via a highly rapid and processive ATP-dependent bidirectional helicase activity. Unwinds dsDNA until it encounters a Chi (crossover hotspot instigator) sequence from the 3' direction. Cuts ssDNA a few nucleotides 3' to the Chi site. The properties and activities of the enzyme are changed at Chi. The Chi-altered holoenzyme produces a long 3'-ssDNA overhang and facilitates RecA-binding to the ssDNA for homologous DNA recombination and repair. Holoenzyme degrades any linearized DNA that is unable to undergo homologous recombination. In the holoenzyme this subunit recognizes the wild-type Chi sequence, and when added to isolated RecB increases its ATP-dependent helicase processivity.</text>
</comment>
<evidence type="ECO:0000256" key="10">
    <source>
        <dbReference type="HAMAP-Rule" id="MF_01486"/>
    </source>
</evidence>
<dbReference type="GO" id="GO:0000724">
    <property type="term" value="P:double-strand break repair via homologous recombination"/>
    <property type="evidence" value="ECO:0007669"/>
    <property type="project" value="UniProtKB-UniRule"/>
</dbReference>
<dbReference type="InterPro" id="IPR041500">
    <property type="entry name" value="RecC_C"/>
</dbReference>
<protein>
    <recommendedName>
        <fullName evidence="10">RecBCD enzyme subunit RecC</fullName>
    </recommendedName>
    <alternativeName>
        <fullName evidence="10">Exonuclease V subunit RecC</fullName>
        <shortName evidence="10">ExoV subunit RecC</shortName>
    </alternativeName>
    <alternativeName>
        <fullName evidence="10">Helicase/nuclease RecBCD subunit RecC</fullName>
    </alternativeName>
</protein>
<comment type="subunit">
    <text evidence="10">Heterotrimer of RecB, RecC and RecD. All subunits contribute to DNA-binding.</text>
</comment>
<comment type="caution">
    <text evidence="13">The sequence shown here is derived from an EMBL/GenBank/DDBJ whole genome shotgun (WGS) entry which is preliminary data.</text>
</comment>
<keyword evidence="6 10" id="KW-0269">Exonuclease</keyword>
<evidence type="ECO:0000313" key="14">
    <source>
        <dbReference type="Proteomes" id="UP000523196"/>
    </source>
</evidence>
<evidence type="ECO:0000256" key="1">
    <source>
        <dbReference type="ARBA" id="ARBA00022722"/>
    </source>
</evidence>
<dbReference type="GO" id="GO:0003677">
    <property type="term" value="F:DNA binding"/>
    <property type="evidence" value="ECO:0007669"/>
    <property type="project" value="UniProtKB-UniRule"/>
</dbReference>
<keyword evidence="2 10" id="KW-0547">Nucleotide-binding</keyword>
<dbReference type="Gene3D" id="1.10.10.160">
    <property type="match status" value="1"/>
</dbReference>
<keyword evidence="1 10" id="KW-0540">Nuclease</keyword>
<dbReference type="Pfam" id="PF17946">
    <property type="entry name" value="RecC_C"/>
    <property type="match status" value="1"/>
</dbReference>
<dbReference type="Gene3D" id="3.40.50.300">
    <property type="entry name" value="P-loop containing nucleotide triphosphate hydrolases"/>
    <property type="match status" value="2"/>
</dbReference>
<evidence type="ECO:0000256" key="9">
    <source>
        <dbReference type="ARBA" id="ARBA00023204"/>
    </source>
</evidence>
<keyword evidence="9 10" id="KW-0234">DNA repair</keyword>